<dbReference type="PIRSF" id="PIRSF022976">
    <property type="entry name" value="NADH_Oxi_21kDa"/>
    <property type="match status" value="1"/>
</dbReference>
<dbReference type="EMBL" id="RSCD01000005">
    <property type="protein sequence ID" value="RSH92808.1"/>
    <property type="molecule type" value="Genomic_DNA"/>
</dbReference>
<dbReference type="InterPro" id="IPR016813">
    <property type="entry name" value="NADH_Ub_cplx-1_21kDa"/>
</dbReference>
<evidence type="ECO:0008006" key="4">
    <source>
        <dbReference type="Google" id="ProtNLM"/>
    </source>
</evidence>
<gene>
    <name evidence="2" type="ORF">EHS25_008254</name>
</gene>
<organism evidence="2 3">
    <name type="scientific">Saitozyma podzolica</name>
    <dbReference type="NCBI Taxonomy" id="1890683"/>
    <lineage>
        <taxon>Eukaryota</taxon>
        <taxon>Fungi</taxon>
        <taxon>Dikarya</taxon>
        <taxon>Basidiomycota</taxon>
        <taxon>Agaricomycotina</taxon>
        <taxon>Tremellomycetes</taxon>
        <taxon>Tremellales</taxon>
        <taxon>Trimorphomycetaceae</taxon>
        <taxon>Saitozyma</taxon>
    </lineage>
</organism>
<keyword evidence="3" id="KW-1185">Reference proteome</keyword>
<evidence type="ECO:0000313" key="3">
    <source>
        <dbReference type="Proteomes" id="UP000279259"/>
    </source>
</evidence>
<feature type="region of interest" description="Disordered" evidence="1">
    <location>
        <begin position="120"/>
        <end position="140"/>
    </location>
</feature>
<comment type="caution">
    <text evidence="2">The sequence shown here is derived from an EMBL/GenBank/DDBJ whole genome shotgun (WGS) entry which is preliminary data.</text>
</comment>
<proteinExistence type="predicted"/>
<dbReference type="AlphaFoldDB" id="A0A427YNU9"/>
<sequence>MAAVSRVLRNAAGQAGKSAPMSADSSLYHFEPQGFWKKFRDAVVVNPAISSGLPIPEKNRYPQPASRPEQYATPATKASDVAFNPYYKRDTRRAYPQTSVVTQTELSSLLLASPPLASLPAPSTKPVVPENSSSIAPSTASPDEAVSVVAASDVPSLATVLEKLPAGKAFLGGGIQTAQVGQGLPPTPPKVGAKWIPRPGQEIPSNPDAYFPMIGYN</sequence>
<protein>
    <recommendedName>
        <fullName evidence="4">NADH-ubiquinone oxidoreductase 21.3 kDa subunit</fullName>
    </recommendedName>
</protein>
<name>A0A427YNU9_9TREE</name>
<dbReference type="CDD" id="cd22849">
    <property type="entry name" value="NuzM"/>
    <property type="match status" value="1"/>
</dbReference>
<reference evidence="2 3" key="1">
    <citation type="submission" date="2018-11" db="EMBL/GenBank/DDBJ databases">
        <title>Genome sequence of Saitozyma podzolica DSM 27192.</title>
        <authorList>
            <person name="Aliyu H."/>
            <person name="Gorte O."/>
            <person name="Ochsenreither K."/>
        </authorList>
    </citation>
    <scope>NUCLEOTIDE SEQUENCE [LARGE SCALE GENOMIC DNA]</scope>
    <source>
        <strain evidence="2 3">DSM 27192</strain>
    </source>
</reference>
<feature type="compositionally biased region" description="Polar residues" evidence="1">
    <location>
        <begin position="130"/>
        <end position="139"/>
    </location>
</feature>
<dbReference type="OrthoDB" id="10261524at2759"/>
<evidence type="ECO:0000256" key="1">
    <source>
        <dbReference type="SAM" id="MobiDB-lite"/>
    </source>
</evidence>
<evidence type="ECO:0000313" key="2">
    <source>
        <dbReference type="EMBL" id="RSH92808.1"/>
    </source>
</evidence>
<dbReference type="PANTHER" id="PTHR37325:SF1">
    <property type="entry name" value="OXIDOREDUCTASE 21 KDA SUBUNIT, PUTATIVE (AFU_ORTHOLOGUE AFUA_4G05910)-RELATED"/>
    <property type="match status" value="1"/>
</dbReference>
<accession>A0A427YNU9</accession>
<dbReference type="PANTHER" id="PTHR37325">
    <property type="entry name" value="OXIDOREDUCTASE 21 KDA SUBUNIT, PUTATIVE (AFU_ORTHOLOGUE AFUA_4G05910)-RELATED"/>
    <property type="match status" value="1"/>
</dbReference>
<dbReference type="Proteomes" id="UP000279259">
    <property type="component" value="Unassembled WGS sequence"/>
</dbReference>
<dbReference type="STRING" id="1890683.A0A427YNU9"/>